<evidence type="ECO:0000256" key="1">
    <source>
        <dbReference type="ARBA" id="ARBA00022553"/>
    </source>
</evidence>
<evidence type="ECO:0000256" key="3">
    <source>
        <dbReference type="PROSITE-ProRule" id="PRU00169"/>
    </source>
</evidence>
<dbReference type="InterPro" id="IPR001789">
    <property type="entry name" value="Sig_transdc_resp-reg_receiver"/>
</dbReference>
<dbReference type="SUPFAM" id="SSF52172">
    <property type="entry name" value="CheY-like"/>
    <property type="match status" value="1"/>
</dbReference>
<keyword evidence="1 3" id="KW-0597">Phosphoprotein</keyword>
<dbReference type="PANTHER" id="PTHR44591:SF14">
    <property type="entry name" value="PROTEIN PILG"/>
    <property type="match status" value="1"/>
</dbReference>
<dbReference type="InterPro" id="IPR050595">
    <property type="entry name" value="Bact_response_regulator"/>
</dbReference>
<dbReference type="Pfam" id="PF00072">
    <property type="entry name" value="Response_reg"/>
    <property type="match status" value="1"/>
</dbReference>
<keyword evidence="2" id="KW-0902">Two-component regulatory system</keyword>
<dbReference type="SMART" id="SM00448">
    <property type="entry name" value="REC"/>
    <property type="match status" value="1"/>
</dbReference>
<evidence type="ECO:0000313" key="5">
    <source>
        <dbReference type="EMBL" id="MBC8317449.1"/>
    </source>
</evidence>
<evidence type="ECO:0000256" key="2">
    <source>
        <dbReference type="ARBA" id="ARBA00023012"/>
    </source>
</evidence>
<feature type="domain" description="Response regulatory" evidence="4">
    <location>
        <begin position="4"/>
        <end position="118"/>
    </location>
</feature>
<evidence type="ECO:0000313" key="6">
    <source>
        <dbReference type="Proteomes" id="UP000614424"/>
    </source>
</evidence>
<name>A0A8J6TBY2_9BACT</name>
<organism evidence="5 6">
    <name type="scientific">Candidatus Desulfobia pelagia</name>
    <dbReference type="NCBI Taxonomy" id="2841692"/>
    <lineage>
        <taxon>Bacteria</taxon>
        <taxon>Pseudomonadati</taxon>
        <taxon>Thermodesulfobacteriota</taxon>
        <taxon>Desulfobulbia</taxon>
        <taxon>Desulfobulbales</taxon>
        <taxon>Desulfobulbaceae</taxon>
        <taxon>Candidatus Desulfobia</taxon>
    </lineage>
</organism>
<proteinExistence type="predicted"/>
<evidence type="ECO:0000259" key="4">
    <source>
        <dbReference type="PROSITE" id="PS50110"/>
    </source>
</evidence>
<gene>
    <name evidence="5" type="ORF">H8E41_06050</name>
</gene>
<sequence>MSDKILLIDDEEDFVETLAERMRSRDMDVSTSTTAMEALEKIDHESFDAIVLDLQMPGMDGLEALKRIKEKNPNLQVILLTGQATIEKSVEAMKLGALDLLEKPASIEELTEKIKKASTEKMILVNKENEEKIKKIIRGKAW</sequence>
<dbReference type="Proteomes" id="UP000614424">
    <property type="component" value="Unassembled WGS sequence"/>
</dbReference>
<dbReference type="PANTHER" id="PTHR44591">
    <property type="entry name" value="STRESS RESPONSE REGULATOR PROTEIN 1"/>
    <property type="match status" value="1"/>
</dbReference>
<dbReference type="InterPro" id="IPR011006">
    <property type="entry name" value="CheY-like_superfamily"/>
</dbReference>
<protein>
    <submittedName>
        <fullName evidence="5">Response regulator</fullName>
    </submittedName>
</protein>
<dbReference type="EMBL" id="JACNJZ010000090">
    <property type="protein sequence ID" value="MBC8317449.1"/>
    <property type="molecule type" value="Genomic_DNA"/>
</dbReference>
<dbReference type="PROSITE" id="PS50110">
    <property type="entry name" value="RESPONSE_REGULATORY"/>
    <property type="match status" value="1"/>
</dbReference>
<accession>A0A8J6TBY2</accession>
<feature type="modified residue" description="4-aspartylphosphate" evidence="3">
    <location>
        <position position="53"/>
    </location>
</feature>
<dbReference type="GO" id="GO:0000160">
    <property type="term" value="P:phosphorelay signal transduction system"/>
    <property type="evidence" value="ECO:0007669"/>
    <property type="project" value="UniProtKB-KW"/>
</dbReference>
<reference evidence="5 6" key="1">
    <citation type="submission" date="2020-08" db="EMBL/GenBank/DDBJ databases">
        <title>Bridging the membrane lipid divide: bacteria of the FCB group superphylum have the potential to synthesize archaeal ether lipids.</title>
        <authorList>
            <person name="Villanueva L."/>
            <person name="Von Meijenfeldt F.A.B."/>
            <person name="Westbye A.B."/>
            <person name="Yadav S."/>
            <person name="Hopmans E.C."/>
            <person name="Dutilh B.E."/>
            <person name="Sinninghe Damste J.S."/>
        </authorList>
    </citation>
    <scope>NUCLEOTIDE SEQUENCE [LARGE SCALE GENOMIC DNA]</scope>
    <source>
        <strain evidence="5">NIOZ-UU47</strain>
    </source>
</reference>
<comment type="caution">
    <text evidence="5">The sequence shown here is derived from an EMBL/GenBank/DDBJ whole genome shotgun (WGS) entry which is preliminary data.</text>
</comment>
<dbReference type="Gene3D" id="3.40.50.2300">
    <property type="match status" value="1"/>
</dbReference>
<dbReference type="AlphaFoldDB" id="A0A8J6TBY2"/>